<evidence type="ECO:0000313" key="2">
    <source>
        <dbReference type="EMBL" id="AUX82590.1"/>
    </source>
</evidence>
<feature type="compositionally biased region" description="Polar residues" evidence="1">
    <location>
        <begin position="448"/>
        <end position="465"/>
    </location>
</feature>
<accession>A0A2L0HLL0</accession>
<evidence type="ECO:0000256" key="1">
    <source>
        <dbReference type="SAM" id="MobiDB-lite"/>
    </source>
</evidence>
<sequence>MTEMNKLQSHLLLQKSPTYTSYYNGKMSFKLAGAAWNTYVEEAFPGLKDQNTSENIFKAVIDLYAESLIPMPEELKPFAQTLVPLLCRGAAPVLVLRDGTASFPEHFEMMSDGSFTVAAIFTRNLKTMEDNVVFADSDGNTSLYKKDIPEDFGPATTEGYQHHEDTTGNTLFRFALDDKGFGATLAALQDRFNHSILDQTVVAEMYARPFWYLLNVEMPPVNPFLPATKDAVDEALKERKDSSAPRIFTSSSEGPFGQLEPPTIGDMIAYHDSIVDKVPQSFGIPAHYFKPGSGVPPTGVALKVLTKRFSTKVSRMRDDILPTLEDLADLLGVEKTKEVIEPTGHKDEQAESQTPEGEAIEVQEKEPEVTMEYEFWGESDDLLQEALDAHGVALTTMGYPLKYIASVVTPGVDLDDYEDDSLGEPVPPFEEGAPTDMTAMGQPGLVPTATQVQNYEQNPGQRKRG</sequence>
<gene>
    <name evidence="2" type="primary">3</name>
    <name evidence="2" type="ORF">PBI_AUBERGINE_3</name>
</gene>
<protein>
    <submittedName>
        <fullName evidence="2">Portal protein</fullName>
    </submittedName>
</protein>
<organism evidence="2 3">
    <name type="scientific">Microbacterium phage Aubergine</name>
    <dbReference type="NCBI Taxonomy" id="2079577"/>
    <lineage>
        <taxon>Viruses</taxon>
        <taxon>Duplodnaviria</taxon>
        <taxon>Heunggongvirae</taxon>
        <taxon>Uroviricota</taxon>
        <taxon>Caudoviricetes</taxon>
        <taxon>Ilzatvirus</taxon>
        <taxon>Ilzatvirus ilzat</taxon>
    </lineage>
</organism>
<reference evidence="3" key="1">
    <citation type="submission" date="2018-01" db="EMBL/GenBank/DDBJ databases">
        <authorList>
            <person name="Gaut B.S."/>
            <person name="Morton B.R."/>
            <person name="Clegg M.T."/>
            <person name="Duvall M.R."/>
        </authorList>
    </citation>
    <scope>NUCLEOTIDE SEQUENCE [LARGE SCALE GENOMIC DNA]</scope>
</reference>
<dbReference type="EMBL" id="MG839015">
    <property type="protein sequence ID" value="AUX82590.1"/>
    <property type="molecule type" value="Genomic_DNA"/>
</dbReference>
<evidence type="ECO:0000313" key="3">
    <source>
        <dbReference type="Proteomes" id="UP000241884"/>
    </source>
</evidence>
<feature type="region of interest" description="Disordered" evidence="1">
    <location>
        <begin position="415"/>
        <end position="465"/>
    </location>
</feature>
<proteinExistence type="predicted"/>
<dbReference type="Proteomes" id="UP000241884">
    <property type="component" value="Segment"/>
</dbReference>
<name>A0A2L0HLL0_9CAUD</name>